<gene>
    <name evidence="8" type="ORF">HGA13_24175</name>
</gene>
<dbReference type="InterPro" id="IPR039261">
    <property type="entry name" value="FNR_nucleotide-bd"/>
</dbReference>
<keyword evidence="2" id="KW-0285">Flavoprotein</keyword>
<sequence length="270" mass="29452">MGTQTPARGLQMIGAAMDACRSIFVTHRPAPMLPRSKMLWHSGFNRRLVVAAIQREAADVVAVVLVDPEGDPLPAWLPGAHLDVFLPSGRQRQYSLCGNPLDRSAYRIAVRLMPHGNGGSIEIHENLRSGDILRVHGPRHTYPFVDADNYLFVAGGMGITALLPMARAAGPRGTLIYTGRSADSMPFRDQVPDAEIRPDDRFGSPDMAELLARANPGAAVYVCGPPPMQEAAARALPRVNPTCSLHLERHQTRRTHRPVAANLTEARKNL</sequence>
<evidence type="ECO:0000256" key="6">
    <source>
        <dbReference type="ARBA" id="ARBA00023014"/>
    </source>
</evidence>
<keyword evidence="6" id="KW-0411">Iron-sulfur</keyword>
<accession>A0A846XNM4</accession>
<keyword evidence="9" id="KW-1185">Reference proteome</keyword>
<dbReference type="PANTHER" id="PTHR47354">
    <property type="entry name" value="NADH OXIDOREDUCTASE HCR"/>
    <property type="match status" value="1"/>
</dbReference>
<dbReference type="GO" id="GO:0046872">
    <property type="term" value="F:metal ion binding"/>
    <property type="evidence" value="ECO:0007669"/>
    <property type="project" value="UniProtKB-KW"/>
</dbReference>
<dbReference type="InterPro" id="IPR017927">
    <property type="entry name" value="FAD-bd_FR_type"/>
</dbReference>
<evidence type="ECO:0000259" key="7">
    <source>
        <dbReference type="PROSITE" id="PS51384"/>
    </source>
</evidence>
<evidence type="ECO:0000256" key="1">
    <source>
        <dbReference type="ARBA" id="ARBA00001974"/>
    </source>
</evidence>
<keyword evidence="5" id="KW-0408">Iron</keyword>
<dbReference type="Gene3D" id="3.40.50.80">
    <property type="entry name" value="Nucleotide-binding domain of ferredoxin-NADP reductase (FNR) module"/>
    <property type="match status" value="1"/>
</dbReference>
<dbReference type="RefSeq" id="WP_068045110.1">
    <property type="nucleotide sequence ID" value="NZ_JAAXOO010000006.1"/>
</dbReference>
<evidence type="ECO:0000313" key="9">
    <source>
        <dbReference type="Proteomes" id="UP000565715"/>
    </source>
</evidence>
<evidence type="ECO:0000313" key="8">
    <source>
        <dbReference type="EMBL" id="NKY36143.1"/>
    </source>
</evidence>
<dbReference type="GO" id="GO:0051537">
    <property type="term" value="F:2 iron, 2 sulfur cluster binding"/>
    <property type="evidence" value="ECO:0007669"/>
    <property type="project" value="UniProtKB-KW"/>
</dbReference>
<dbReference type="GO" id="GO:0016491">
    <property type="term" value="F:oxidoreductase activity"/>
    <property type="evidence" value="ECO:0007669"/>
    <property type="project" value="InterPro"/>
</dbReference>
<proteinExistence type="predicted"/>
<name>A0A846XNM4_9NOCA</name>
<organism evidence="8 9">
    <name type="scientific">Nocardia speluncae</name>
    <dbReference type="NCBI Taxonomy" id="419477"/>
    <lineage>
        <taxon>Bacteria</taxon>
        <taxon>Bacillati</taxon>
        <taxon>Actinomycetota</taxon>
        <taxon>Actinomycetes</taxon>
        <taxon>Mycobacteriales</taxon>
        <taxon>Nocardiaceae</taxon>
        <taxon>Nocardia</taxon>
    </lineage>
</organism>
<keyword evidence="3" id="KW-0001">2Fe-2S</keyword>
<keyword evidence="4" id="KW-0479">Metal-binding</keyword>
<evidence type="ECO:0000256" key="2">
    <source>
        <dbReference type="ARBA" id="ARBA00022630"/>
    </source>
</evidence>
<comment type="caution">
    <text evidence="8">The sequence shown here is derived from an EMBL/GenBank/DDBJ whole genome shotgun (WGS) entry which is preliminary data.</text>
</comment>
<dbReference type="PRINTS" id="PR00409">
    <property type="entry name" value="PHDIOXRDTASE"/>
</dbReference>
<dbReference type="Gene3D" id="2.40.30.10">
    <property type="entry name" value="Translation factors"/>
    <property type="match status" value="1"/>
</dbReference>
<feature type="domain" description="FAD-binding FR-type" evidence="7">
    <location>
        <begin position="43"/>
        <end position="145"/>
    </location>
</feature>
<reference evidence="8 9" key="1">
    <citation type="submission" date="2020-04" db="EMBL/GenBank/DDBJ databases">
        <title>MicrobeNet Type strains.</title>
        <authorList>
            <person name="Nicholson A.C."/>
        </authorList>
    </citation>
    <scope>NUCLEOTIDE SEQUENCE [LARGE SCALE GENOMIC DNA]</scope>
    <source>
        <strain evidence="8 9">DSM 45078</strain>
    </source>
</reference>
<dbReference type="PROSITE" id="PS51384">
    <property type="entry name" value="FAD_FR"/>
    <property type="match status" value="1"/>
</dbReference>
<evidence type="ECO:0000256" key="3">
    <source>
        <dbReference type="ARBA" id="ARBA00022714"/>
    </source>
</evidence>
<dbReference type="PANTHER" id="PTHR47354:SF1">
    <property type="entry name" value="CARNITINE MONOOXYGENASE REDUCTASE SUBUNIT"/>
    <property type="match status" value="1"/>
</dbReference>
<evidence type="ECO:0000256" key="4">
    <source>
        <dbReference type="ARBA" id="ARBA00022723"/>
    </source>
</evidence>
<dbReference type="AlphaFoldDB" id="A0A846XNM4"/>
<comment type="cofactor">
    <cofactor evidence="1">
        <name>FAD</name>
        <dbReference type="ChEBI" id="CHEBI:57692"/>
    </cofactor>
</comment>
<dbReference type="SUPFAM" id="SSF52343">
    <property type="entry name" value="Ferredoxin reductase-like, C-terminal NADP-linked domain"/>
    <property type="match status" value="1"/>
</dbReference>
<protein>
    <submittedName>
        <fullName evidence="8">Oxidoreductase</fullName>
    </submittedName>
</protein>
<dbReference type="Proteomes" id="UP000565715">
    <property type="component" value="Unassembled WGS sequence"/>
</dbReference>
<dbReference type="InterPro" id="IPR017938">
    <property type="entry name" value="Riboflavin_synthase-like_b-brl"/>
</dbReference>
<dbReference type="EMBL" id="JAAXOO010000006">
    <property type="protein sequence ID" value="NKY36143.1"/>
    <property type="molecule type" value="Genomic_DNA"/>
</dbReference>
<evidence type="ECO:0000256" key="5">
    <source>
        <dbReference type="ARBA" id="ARBA00023004"/>
    </source>
</evidence>
<dbReference type="CDD" id="cd06185">
    <property type="entry name" value="PDR_like"/>
    <property type="match status" value="1"/>
</dbReference>
<dbReference type="SUPFAM" id="SSF63380">
    <property type="entry name" value="Riboflavin synthase domain-like"/>
    <property type="match status" value="1"/>
</dbReference>
<dbReference type="InterPro" id="IPR050415">
    <property type="entry name" value="MRET"/>
</dbReference>